<feature type="compositionally biased region" description="Basic and acidic residues" evidence="2">
    <location>
        <begin position="615"/>
        <end position="635"/>
    </location>
</feature>
<dbReference type="AlphaFoldDB" id="A0A9K3CTU6"/>
<feature type="region of interest" description="Disordered" evidence="2">
    <location>
        <begin position="439"/>
        <end position="663"/>
    </location>
</feature>
<feature type="compositionally biased region" description="Basic and acidic residues" evidence="2">
    <location>
        <begin position="654"/>
        <end position="663"/>
    </location>
</feature>
<dbReference type="Proteomes" id="UP000265618">
    <property type="component" value="Unassembled WGS sequence"/>
</dbReference>
<feature type="transmembrane region" description="Helical" evidence="3">
    <location>
        <begin position="39"/>
        <end position="57"/>
    </location>
</feature>
<feature type="coiled-coil region" evidence="1">
    <location>
        <begin position="336"/>
        <end position="387"/>
    </location>
</feature>
<gene>
    <name evidence="4" type="ORF">KIPB_003285</name>
</gene>
<feature type="compositionally biased region" description="Basic and acidic residues" evidence="2">
    <location>
        <begin position="575"/>
        <end position="586"/>
    </location>
</feature>
<feature type="compositionally biased region" description="Basic residues" evidence="2">
    <location>
        <begin position="587"/>
        <end position="598"/>
    </location>
</feature>
<accession>A0A9K3CTU6</accession>
<sequence length="930" mass="106130">MAHAKRSPYERRHLWRSLHYEQFQGLFVKNVVDTMHSRLVLFVIRILVPTLMALFLYTGPESPSSYGDSSSEEETGDTHFHSDREGGGEREREGGGERERRIVAQTPTETPRFLNAFKRNQTPVTVDKEGREGGRERTDTPEEGEREAERLLGDDSAIDISYPPHREHISPGKEVPVVRGSGEAKAVAKPAPKHIPVPSVPVITVRPLREQVPPGNEVPPSVVVSSHVPVHHVPSDPSVPVKRVQAVPPVQDASLSLPLSQTSLSPPVSLPDLAQRLVGAEAEGRRETTALIQRTQRVLEMGSRGGVYTPLGEEYYKMQAKREMKHRLEMEFLSTLKEREREQQLLREKEAAEQREREKEERIAELLRAAEEREKKHKEELKALQSVSMPHTIPTAPVAEERHVGWHDHAKERETERRGRELPYREEILAHRAPGYYVEDEREWHGRRGGERERARGMYDERNYSPEVVYGKRRRDGDMRLPSKEWRRERGRERERESPVPMRRRETLGGREMRRERDTERGRGRRETFGGSGRRTSRERERQRERERERDDDSLMTTLTVDDDTSLTMDTSIYEAERDRERERERRRERRLVRRKRDRERESEGSRRRKGLSKGRREKERERERASSSDLHSKAPVEGVGDASPQSVKTPMTHKAERERETVAAKVAVDKGEIEREAELEVSERDASPVLSVPPPPIPPHRVPKDIVYPGQVSFASGPHRAKVYVMEETVTIPPPGASQPSASDARPVLGSELYSKMQAKAHAYAAVACDYTCQANRATYIEFEVHVSEAIDTCLGIARADSLDRLMYNNNYITTEGSYWWMVGNAKSARTEWSHMGGSVENGTTDPWTRKGGKSILGLLVDSSKGWLQLCMDGVVVKALQIEAGAEYVPVYSCRRKMGAKGALMIRSLDGPDLDLGTYPVMDWERQSR</sequence>
<evidence type="ECO:0000313" key="4">
    <source>
        <dbReference type="EMBL" id="GIQ82193.1"/>
    </source>
</evidence>
<evidence type="ECO:0000256" key="2">
    <source>
        <dbReference type="SAM" id="MobiDB-lite"/>
    </source>
</evidence>
<feature type="region of interest" description="Disordered" evidence="2">
    <location>
        <begin position="679"/>
        <end position="698"/>
    </location>
</feature>
<feature type="compositionally biased region" description="Basic and acidic residues" evidence="2">
    <location>
        <begin position="442"/>
        <end position="464"/>
    </location>
</feature>
<proteinExistence type="predicted"/>
<keyword evidence="5" id="KW-1185">Reference proteome</keyword>
<dbReference type="EMBL" id="BDIP01000617">
    <property type="protein sequence ID" value="GIQ82193.1"/>
    <property type="molecule type" value="Genomic_DNA"/>
</dbReference>
<evidence type="ECO:0000256" key="1">
    <source>
        <dbReference type="SAM" id="Coils"/>
    </source>
</evidence>
<name>A0A9K3CTU6_9EUKA</name>
<feature type="compositionally biased region" description="Basic and acidic residues" evidence="2">
    <location>
        <begin position="475"/>
        <end position="528"/>
    </location>
</feature>
<keyword evidence="3" id="KW-1133">Transmembrane helix</keyword>
<evidence type="ECO:0000256" key="3">
    <source>
        <dbReference type="SAM" id="Phobius"/>
    </source>
</evidence>
<keyword evidence="3" id="KW-0812">Transmembrane</keyword>
<protein>
    <submittedName>
        <fullName evidence="4">Uncharacterized protein</fullName>
    </submittedName>
</protein>
<keyword evidence="1" id="KW-0175">Coiled coil</keyword>
<organism evidence="4 5">
    <name type="scientific">Kipferlia bialata</name>
    <dbReference type="NCBI Taxonomy" id="797122"/>
    <lineage>
        <taxon>Eukaryota</taxon>
        <taxon>Metamonada</taxon>
        <taxon>Carpediemonas-like organisms</taxon>
        <taxon>Kipferlia</taxon>
    </lineage>
</organism>
<feature type="region of interest" description="Disordered" evidence="2">
    <location>
        <begin position="61"/>
        <end position="150"/>
    </location>
</feature>
<comment type="caution">
    <text evidence="4">The sequence shown here is derived from an EMBL/GenBank/DDBJ whole genome shotgun (WGS) entry which is preliminary data.</text>
</comment>
<reference evidence="4 5" key="1">
    <citation type="journal article" date="2018" name="PLoS ONE">
        <title>The draft genome of Kipferlia bialata reveals reductive genome evolution in fornicate parasites.</title>
        <authorList>
            <person name="Tanifuji G."/>
            <person name="Takabayashi S."/>
            <person name="Kume K."/>
            <person name="Takagi M."/>
            <person name="Nakayama T."/>
            <person name="Kamikawa R."/>
            <person name="Inagaki Y."/>
            <person name="Hashimoto T."/>
        </authorList>
    </citation>
    <scope>NUCLEOTIDE SEQUENCE [LARGE SCALE GENOMIC DNA]</scope>
    <source>
        <strain evidence="4">NY0173</strain>
    </source>
</reference>
<feature type="compositionally biased region" description="Low complexity" evidence="2">
    <location>
        <begin position="555"/>
        <end position="572"/>
    </location>
</feature>
<feature type="compositionally biased region" description="Basic and acidic residues" evidence="2">
    <location>
        <begin position="126"/>
        <end position="140"/>
    </location>
</feature>
<evidence type="ECO:0000313" key="5">
    <source>
        <dbReference type="Proteomes" id="UP000265618"/>
    </source>
</evidence>
<feature type="compositionally biased region" description="Basic and acidic residues" evidence="2">
    <location>
        <begin position="76"/>
        <end position="102"/>
    </location>
</feature>
<feature type="compositionally biased region" description="Basic and acidic residues" evidence="2">
    <location>
        <begin position="536"/>
        <end position="553"/>
    </location>
</feature>
<keyword evidence="3" id="KW-0472">Membrane</keyword>